<sequence>MKNMIEIVEEICPNDFYRARSLKNIGYRYALAKKLKFHRKGRDKLYDTDAEFLIKERLMRSVPKPRLAPLKAMASPKVTVKRDVNLSTIIYKVNPLLGSQETRKYQELDSQALAFIESKKIETDKHNYDLYLTKEDADKVETYLEGRLVNSTDYDIPESKTVILLKEQNNRLINKIQNKDATIERLKSNEAKLHETINQLLSMLKK</sequence>
<proteinExistence type="predicted"/>
<accession>A0ABV2BD20</accession>
<reference evidence="2" key="1">
    <citation type="submission" date="2024-06" db="EMBL/GenBank/DDBJ databases">
        <title>Vaginal Lactobacillus fatty acid response mechanisms reveal a metabolite-targeted strategy for bacterial vaginosis treatment.</title>
        <authorList>
            <person name="Zhu M."/>
            <person name="Blainey P.C."/>
            <person name="Bloom S.M."/>
            <person name="Kwon D.S."/>
        </authorList>
    </citation>
    <scope>NUCLEOTIDE SEQUENCE</scope>
    <source>
        <strain evidence="2">194_F1_1</strain>
    </source>
</reference>
<comment type="caution">
    <text evidence="2">The sequence shown here is derived from an EMBL/GenBank/DDBJ whole genome shotgun (WGS) entry which is preliminary data.</text>
</comment>
<gene>
    <name evidence="2" type="ORF">ABVC42_14100</name>
</gene>
<dbReference type="RefSeq" id="WP_133476438.1">
    <property type="nucleotide sequence ID" value="NZ_JBETVU010000013.1"/>
</dbReference>
<protein>
    <submittedName>
        <fullName evidence="2">Uncharacterized protein</fullName>
    </submittedName>
</protein>
<feature type="coiled-coil region" evidence="1">
    <location>
        <begin position="169"/>
        <end position="203"/>
    </location>
</feature>
<dbReference type="Proteomes" id="UP001434419">
    <property type="component" value="Unassembled WGS sequence"/>
</dbReference>
<keyword evidence="1" id="KW-0175">Coiled coil</keyword>
<dbReference type="EMBL" id="JBETVU010000013">
    <property type="protein sequence ID" value="MES5150964.1"/>
    <property type="molecule type" value="Genomic_DNA"/>
</dbReference>
<keyword evidence="3" id="KW-1185">Reference proteome</keyword>
<evidence type="ECO:0000256" key="1">
    <source>
        <dbReference type="SAM" id="Coils"/>
    </source>
</evidence>
<evidence type="ECO:0000313" key="2">
    <source>
        <dbReference type="EMBL" id="MES5150964.1"/>
    </source>
</evidence>
<evidence type="ECO:0000313" key="3">
    <source>
        <dbReference type="Proteomes" id="UP001434419"/>
    </source>
</evidence>
<name>A0ABV2BD20_9LACO</name>
<organism evidence="2 3">
    <name type="scientific">Lactobacillus crispatus</name>
    <dbReference type="NCBI Taxonomy" id="47770"/>
    <lineage>
        <taxon>Bacteria</taxon>
        <taxon>Bacillati</taxon>
        <taxon>Bacillota</taxon>
        <taxon>Bacilli</taxon>
        <taxon>Lactobacillales</taxon>
        <taxon>Lactobacillaceae</taxon>
        <taxon>Lactobacillus</taxon>
    </lineage>
</organism>